<proteinExistence type="predicted"/>
<dbReference type="NCBIfam" id="TIGR03936">
    <property type="entry name" value="sam_1_link_chp"/>
    <property type="match status" value="1"/>
</dbReference>
<keyword evidence="4" id="KW-1185">Reference proteome</keyword>
<feature type="domain" description="DUF2344" evidence="2">
    <location>
        <begin position="22"/>
        <end position="186"/>
    </location>
</feature>
<organism evidence="3 4">
    <name type="scientific">Saccharopolyspora halophila</name>
    <dbReference type="NCBI Taxonomy" id="405551"/>
    <lineage>
        <taxon>Bacteria</taxon>
        <taxon>Bacillati</taxon>
        <taxon>Actinomycetota</taxon>
        <taxon>Actinomycetes</taxon>
        <taxon>Pseudonocardiales</taxon>
        <taxon>Pseudonocardiaceae</taxon>
        <taxon>Saccharopolyspora</taxon>
    </lineage>
</organism>
<gene>
    <name evidence="3" type="ORF">GCM10009854_35830</name>
</gene>
<evidence type="ECO:0000259" key="2">
    <source>
        <dbReference type="Pfam" id="PF10105"/>
    </source>
</evidence>
<dbReference type="Proteomes" id="UP001501218">
    <property type="component" value="Unassembled WGS sequence"/>
</dbReference>
<evidence type="ECO:0000313" key="3">
    <source>
        <dbReference type="EMBL" id="GAA2354630.1"/>
    </source>
</evidence>
<evidence type="ECO:0000256" key="1">
    <source>
        <dbReference type="SAM" id="MobiDB-lite"/>
    </source>
</evidence>
<protein>
    <submittedName>
        <fullName evidence="3">TIGR03936 family radical SAM-associated protein</fullName>
    </submittedName>
</protein>
<sequence length="283" mass="30168">MVGEGILSRRDHPNPSAPPVQKLRLRYAKRGRLRFTSHRDVARTFERALRRAGVPMAYSQGFSPHPKVSWAGAVPTGVSSEAEYLELQLVEVVDPEVLRAELDAALPDGVDVLTATPASPGALADRLEVSRWRIDLPDTDVAELSAAAEKLMAAEEALVERATKDGRRTIDARAALLSAEVLEGPRPIAERDQKRSTTARVDDWPGASTPYGILVTVVRQTTPVVRPDDVLSALRVVADLAPSAAVSATRLEQGRLDDGGGIADPLAQDSGGDRTPAGEPAAG</sequence>
<dbReference type="Pfam" id="PF10105">
    <property type="entry name" value="DUF2344"/>
    <property type="match status" value="1"/>
</dbReference>
<comment type="caution">
    <text evidence="3">The sequence shown here is derived from an EMBL/GenBank/DDBJ whole genome shotgun (WGS) entry which is preliminary data.</text>
</comment>
<dbReference type="EMBL" id="BAAARA010000013">
    <property type="protein sequence ID" value="GAA2354630.1"/>
    <property type="molecule type" value="Genomic_DNA"/>
</dbReference>
<dbReference type="InterPro" id="IPR018768">
    <property type="entry name" value="DUF2344"/>
</dbReference>
<reference evidence="3 4" key="1">
    <citation type="journal article" date="2019" name="Int. J. Syst. Evol. Microbiol.">
        <title>The Global Catalogue of Microorganisms (GCM) 10K type strain sequencing project: providing services to taxonomists for standard genome sequencing and annotation.</title>
        <authorList>
            <consortium name="The Broad Institute Genomics Platform"/>
            <consortium name="The Broad Institute Genome Sequencing Center for Infectious Disease"/>
            <person name="Wu L."/>
            <person name="Ma J."/>
        </authorList>
    </citation>
    <scope>NUCLEOTIDE SEQUENCE [LARGE SCALE GENOMIC DNA]</scope>
    <source>
        <strain evidence="3 4">JCM 16221</strain>
    </source>
</reference>
<name>A0ABN3GLP6_9PSEU</name>
<accession>A0ABN3GLP6</accession>
<evidence type="ECO:0000313" key="4">
    <source>
        <dbReference type="Proteomes" id="UP001501218"/>
    </source>
</evidence>
<feature type="region of interest" description="Disordered" evidence="1">
    <location>
        <begin position="251"/>
        <end position="283"/>
    </location>
</feature>